<evidence type="ECO:0000313" key="1">
    <source>
        <dbReference type="EMBL" id="EMB15573.1"/>
    </source>
</evidence>
<dbReference type="AlphaFoldDB" id="M2B1C6"/>
<dbReference type="PATRIC" id="fig|1263867.3.peg.3920"/>
<gene>
    <name evidence="1" type="ORF">RE6C_03662</name>
</gene>
<accession>M2B1C6</accession>
<organism evidence="1 2">
    <name type="scientific">Rhodopirellula europaea 6C</name>
    <dbReference type="NCBI Taxonomy" id="1263867"/>
    <lineage>
        <taxon>Bacteria</taxon>
        <taxon>Pseudomonadati</taxon>
        <taxon>Planctomycetota</taxon>
        <taxon>Planctomycetia</taxon>
        <taxon>Pirellulales</taxon>
        <taxon>Pirellulaceae</taxon>
        <taxon>Rhodopirellula</taxon>
    </lineage>
</organism>
<keyword evidence="2" id="KW-1185">Reference proteome</keyword>
<proteinExistence type="predicted"/>
<dbReference type="Proteomes" id="UP000011529">
    <property type="component" value="Unassembled WGS sequence"/>
</dbReference>
<reference evidence="1" key="2">
    <citation type="journal article" date="2013" name="Mar. Genomics">
        <title>Expression of sulfatases in Rhodopirellula baltica and the diversity of sulfatases in the genus Rhodopirellula.</title>
        <authorList>
            <person name="Wegner C.E."/>
            <person name="Richter-Heitmann T."/>
            <person name="Klindworth A."/>
            <person name="Klockow C."/>
            <person name="Richter M."/>
            <person name="Achstetter T."/>
            <person name="Glockner F.O."/>
            <person name="Harder J."/>
        </authorList>
    </citation>
    <scope>NUCLEOTIDE SEQUENCE [LARGE SCALE GENOMIC DNA]</scope>
    <source>
        <strain evidence="1">6C</strain>
    </source>
</reference>
<reference evidence="1" key="1">
    <citation type="submission" date="2012-11" db="EMBL/GenBank/DDBJ databases">
        <title>Permanent draft genomes of Rhodopirellula europaea strain SH398 and 6C.</title>
        <authorList>
            <person name="Richter M."/>
            <person name="Richter-Heitmann T."/>
            <person name="Frank C."/>
            <person name="Harder J."/>
            <person name="Glockner F.O."/>
        </authorList>
    </citation>
    <scope>NUCLEOTIDE SEQUENCE</scope>
    <source>
        <strain evidence="1">6C</strain>
    </source>
</reference>
<comment type="caution">
    <text evidence="1">The sequence shown here is derived from an EMBL/GenBank/DDBJ whole genome shotgun (WGS) entry which is preliminary data.</text>
</comment>
<sequence length="53" mass="5970">MAFQARRLIDCRTGSDREVGLPNVPHVTINVSIKADKMQTARKFRDAKLDPDS</sequence>
<evidence type="ECO:0000313" key="2">
    <source>
        <dbReference type="Proteomes" id="UP000011529"/>
    </source>
</evidence>
<protein>
    <submittedName>
        <fullName evidence="1">Uncharacterized protein</fullName>
    </submittedName>
</protein>
<dbReference type="EMBL" id="ANMO01000168">
    <property type="protein sequence ID" value="EMB15573.1"/>
    <property type="molecule type" value="Genomic_DNA"/>
</dbReference>
<name>M2B1C6_9BACT</name>